<reference evidence="1 2" key="1">
    <citation type="journal article" date="2011" name="Proc. Natl. Acad. Sci. U.S.A.">
        <title>Evolutionary erosion of yeast sex chromosomes by mating-type switching accidents.</title>
        <authorList>
            <person name="Gordon J.L."/>
            <person name="Armisen D."/>
            <person name="Proux-Wera E."/>
            <person name="Oheigeartaigh S.S."/>
            <person name="Byrne K.P."/>
            <person name="Wolfe K.H."/>
        </authorList>
    </citation>
    <scope>NUCLEOTIDE SEQUENCE [LARGE SCALE GENOMIC DNA]</scope>
    <source>
        <strain evidence="2">ATCC 10597 / BCRC 20456 / CBS 421 / NBRC 0211 / NRRL Y-12639</strain>
    </source>
</reference>
<proteinExistence type="predicted"/>
<dbReference type="OMA" id="NEHALMI"/>
<name>G0W7R5_NAUDC</name>
<dbReference type="KEGG" id="ndi:NDAI_0C01650"/>
<dbReference type="Gene3D" id="3.90.1410.10">
    <property type="entry name" value="set domain protein methyltransferase, domain 1"/>
    <property type="match status" value="1"/>
</dbReference>
<dbReference type="HOGENOM" id="CLU_026942_0_0_1"/>
<dbReference type="Proteomes" id="UP000000689">
    <property type="component" value="Chromosome 3"/>
</dbReference>
<evidence type="ECO:0000313" key="1">
    <source>
        <dbReference type="EMBL" id="CCD23826.1"/>
    </source>
</evidence>
<dbReference type="EMBL" id="HE580269">
    <property type="protein sequence ID" value="CCD23826.1"/>
    <property type="molecule type" value="Genomic_DNA"/>
</dbReference>
<dbReference type="AlphaFoldDB" id="G0W7R5"/>
<dbReference type="STRING" id="1071378.G0W7R5"/>
<protein>
    <recommendedName>
        <fullName evidence="3">SET domain-containing protein</fullName>
    </recommendedName>
</protein>
<organism evidence="1 2">
    <name type="scientific">Naumovozyma dairenensis (strain ATCC 10597 / BCRC 20456 / CBS 421 / NBRC 0211 / NRRL Y-12639)</name>
    <name type="common">Saccharomyces dairenensis</name>
    <dbReference type="NCBI Taxonomy" id="1071378"/>
    <lineage>
        <taxon>Eukaryota</taxon>
        <taxon>Fungi</taxon>
        <taxon>Dikarya</taxon>
        <taxon>Ascomycota</taxon>
        <taxon>Saccharomycotina</taxon>
        <taxon>Saccharomycetes</taxon>
        <taxon>Saccharomycetales</taxon>
        <taxon>Saccharomycetaceae</taxon>
        <taxon>Naumovozyma</taxon>
    </lineage>
</organism>
<dbReference type="RefSeq" id="XP_003669069.1">
    <property type="nucleotide sequence ID" value="XM_003669021.1"/>
</dbReference>
<dbReference type="GeneID" id="11496723"/>
<dbReference type="SUPFAM" id="SSF82199">
    <property type="entry name" value="SET domain"/>
    <property type="match status" value="1"/>
</dbReference>
<evidence type="ECO:0000313" key="2">
    <source>
        <dbReference type="Proteomes" id="UP000000689"/>
    </source>
</evidence>
<accession>G0W7R5</accession>
<dbReference type="InterPro" id="IPR046341">
    <property type="entry name" value="SET_dom_sf"/>
</dbReference>
<dbReference type="GO" id="GO:0005829">
    <property type="term" value="C:cytosol"/>
    <property type="evidence" value="ECO:0007669"/>
    <property type="project" value="EnsemblFungi"/>
</dbReference>
<dbReference type="eggNOG" id="ENOG502RXKP">
    <property type="taxonomic scope" value="Eukaryota"/>
</dbReference>
<dbReference type="OrthoDB" id="441812at2759"/>
<evidence type="ECO:0008006" key="3">
    <source>
        <dbReference type="Google" id="ProtNLM"/>
    </source>
</evidence>
<sequence>MEEVLTFFQENANVKVHPAVHLKLDNGADGRKGYGLNINLQKVQGLSHKNDDLILLRIPHNSTFNIETTLRLVRDSSQFTSTKAFEKTDKIRQEMFKKFKEELVRKSFQYSETIFMTFYFILFDCLKTMYDLPKILTYYLNTVLLPTRINNISLFDKYLLSTYYQYSIPTVTEETIEKLYSFFADNFPNQIVSMGSIRQIYGAIISRCLEIPQEINRELDDCTVMTTLVPILDFVNHDINLKNAHYDIDRETNDVILILERSALEKYKRTNVRDIEIFIDYGQTENVLPFALTYGFFPSLKTSQYEVWNISFDRDFLKNSKGSLQNGNLRLFYKWFGINPVIQLVRIKEKSVYSQWYINDSSHNFIDLLLPFLPSFEGNSGSCWKYDPETDSTFTYFCCHNDTSKVKSNSEEDSIVTAFKKAIENKEQDGNDIMNMPPLAWSFSFYSKDHNKICQEVVSKNEAIGILQDCLEDDMYLQAISSFLNFLKDYIIWRIGKLEEGILAQNSIPGAESVSFQLHNYELSILRETQFALSSNSENFTSDCNIELTGAIDRYPPPLKSSPH</sequence>
<dbReference type="GO" id="GO:0000277">
    <property type="term" value="F:[cytochrome c]-lysine N-methyltransferase activity"/>
    <property type="evidence" value="ECO:0007669"/>
    <property type="project" value="EnsemblFungi"/>
</dbReference>
<gene>
    <name evidence="1" type="primary">NDAI0C01650</name>
    <name evidence="1" type="ordered locus">NDAI_0C01650</name>
</gene>
<keyword evidence="2" id="KW-1185">Reference proteome</keyword>